<name>A0ABY6DHN0_9NEIS</name>
<evidence type="ECO:0000313" key="2">
    <source>
        <dbReference type="Proteomes" id="UP001061302"/>
    </source>
</evidence>
<evidence type="ECO:0008006" key="3">
    <source>
        <dbReference type="Google" id="ProtNLM"/>
    </source>
</evidence>
<protein>
    <recommendedName>
        <fullName evidence="3">DUF4376 domain-containing protein</fullName>
    </recommendedName>
</protein>
<dbReference type="EMBL" id="CP106753">
    <property type="protein sequence ID" value="UXY13852.1"/>
    <property type="molecule type" value="Genomic_DNA"/>
</dbReference>
<organism evidence="1 2">
    <name type="scientific">Chitiniphilus purpureus</name>
    <dbReference type="NCBI Taxonomy" id="2981137"/>
    <lineage>
        <taxon>Bacteria</taxon>
        <taxon>Pseudomonadati</taxon>
        <taxon>Pseudomonadota</taxon>
        <taxon>Betaproteobacteria</taxon>
        <taxon>Neisseriales</taxon>
        <taxon>Chitinibacteraceae</taxon>
        <taxon>Chitiniphilus</taxon>
    </lineage>
</organism>
<proteinExistence type="predicted"/>
<sequence length="225" mass="24573">MIKTNASDLREEIAPVYCQYQGQSGPQPAYITIHPESESASAGYSSETGNGCPESIYHNRAYRVRIPADVRGTAIAEFLEDTDTQALISSIIAGYSCDWDGSNHRGSLNDDAESALAELEQAAERLQWDDCRAQIWDEDMLGVCFVVEHWPTAKTLPEAIAEIEAAAESEGASIECDLNEYLLDRAALAFESGNRQIGETHVAALLAAGKIDEDEAQEWRATQAD</sequence>
<reference evidence="1" key="1">
    <citation type="submission" date="2022-10" db="EMBL/GenBank/DDBJ databases">
        <title>Chitiniphilus purpureus sp. nov., a novel chitin-degrading bacterium isolated from crawfish pond sediment.</title>
        <authorList>
            <person name="Li K."/>
        </authorList>
    </citation>
    <scope>NUCLEOTIDE SEQUENCE</scope>
    <source>
        <strain evidence="1">CD1</strain>
    </source>
</reference>
<evidence type="ECO:0000313" key="1">
    <source>
        <dbReference type="EMBL" id="UXY13852.1"/>
    </source>
</evidence>
<gene>
    <name evidence="1" type="ORF">N8I74_11015</name>
</gene>
<dbReference type="RefSeq" id="WP_263123129.1">
    <property type="nucleotide sequence ID" value="NZ_CP106753.1"/>
</dbReference>
<accession>A0ABY6DHN0</accession>
<dbReference type="Proteomes" id="UP001061302">
    <property type="component" value="Chromosome"/>
</dbReference>
<keyword evidence="2" id="KW-1185">Reference proteome</keyword>